<evidence type="ECO:0000313" key="2">
    <source>
        <dbReference type="EMBL" id="KAF2181827.1"/>
    </source>
</evidence>
<reference evidence="2" key="1">
    <citation type="journal article" date="2020" name="Stud. Mycol.">
        <title>101 Dothideomycetes genomes: a test case for predicting lifestyles and emergence of pathogens.</title>
        <authorList>
            <person name="Haridas S."/>
            <person name="Albert R."/>
            <person name="Binder M."/>
            <person name="Bloem J."/>
            <person name="Labutti K."/>
            <person name="Salamov A."/>
            <person name="Andreopoulos B."/>
            <person name="Baker S."/>
            <person name="Barry K."/>
            <person name="Bills G."/>
            <person name="Bluhm B."/>
            <person name="Cannon C."/>
            <person name="Castanera R."/>
            <person name="Culley D."/>
            <person name="Daum C."/>
            <person name="Ezra D."/>
            <person name="Gonzalez J."/>
            <person name="Henrissat B."/>
            <person name="Kuo A."/>
            <person name="Liang C."/>
            <person name="Lipzen A."/>
            <person name="Lutzoni F."/>
            <person name="Magnuson J."/>
            <person name="Mondo S."/>
            <person name="Nolan M."/>
            <person name="Ohm R."/>
            <person name="Pangilinan J."/>
            <person name="Park H.-J."/>
            <person name="Ramirez L."/>
            <person name="Alfaro M."/>
            <person name="Sun H."/>
            <person name="Tritt A."/>
            <person name="Yoshinaga Y."/>
            <person name="Zwiers L.-H."/>
            <person name="Turgeon B."/>
            <person name="Goodwin S."/>
            <person name="Spatafora J."/>
            <person name="Crous P."/>
            <person name="Grigoriev I."/>
        </authorList>
    </citation>
    <scope>NUCLEOTIDE SEQUENCE</scope>
    <source>
        <strain evidence="2">CBS 207.26</strain>
    </source>
</reference>
<gene>
    <name evidence="2" type="ORF">K469DRAFT_691891</name>
</gene>
<feature type="region of interest" description="Disordered" evidence="1">
    <location>
        <begin position="75"/>
        <end position="122"/>
    </location>
</feature>
<dbReference type="AlphaFoldDB" id="A0A6A6DQF4"/>
<dbReference type="EMBL" id="ML994651">
    <property type="protein sequence ID" value="KAF2181827.1"/>
    <property type="molecule type" value="Genomic_DNA"/>
</dbReference>
<proteinExistence type="predicted"/>
<organism evidence="2 3">
    <name type="scientific">Zopfia rhizophila CBS 207.26</name>
    <dbReference type="NCBI Taxonomy" id="1314779"/>
    <lineage>
        <taxon>Eukaryota</taxon>
        <taxon>Fungi</taxon>
        <taxon>Dikarya</taxon>
        <taxon>Ascomycota</taxon>
        <taxon>Pezizomycotina</taxon>
        <taxon>Dothideomycetes</taxon>
        <taxon>Dothideomycetes incertae sedis</taxon>
        <taxon>Zopfiaceae</taxon>
        <taxon>Zopfia</taxon>
    </lineage>
</organism>
<dbReference type="Proteomes" id="UP000800200">
    <property type="component" value="Unassembled WGS sequence"/>
</dbReference>
<accession>A0A6A6DQF4</accession>
<sequence>MCAPAAPTAQRWAMSSHVSLCSSVYQQFTAASGQVARPGWCNGGGDDQVSRELALVCVDRLKGQNVVGIWGSRRTSPQQGCFTLENEDPSGHSNAANRGDRDATHLSTGREPKQAIPSKPPD</sequence>
<evidence type="ECO:0000313" key="3">
    <source>
        <dbReference type="Proteomes" id="UP000800200"/>
    </source>
</evidence>
<evidence type="ECO:0000256" key="1">
    <source>
        <dbReference type="SAM" id="MobiDB-lite"/>
    </source>
</evidence>
<protein>
    <submittedName>
        <fullName evidence="2">Uncharacterized protein</fullName>
    </submittedName>
</protein>
<feature type="compositionally biased region" description="Basic and acidic residues" evidence="1">
    <location>
        <begin position="98"/>
        <end position="113"/>
    </location>
</feature>
<keyword evidence="3" id="KW-1185">Reference proteome</keyword>
<name>A0A6A6DQF4_9PEZI</name>